<keyword evidence="1" id="KW-0227">DNA damage</keyword>
<gene>
    <name evidence="6" type="ORF">ISU10_02380</name>
</gene>
<dbReference type="GO" id="GO:0006281">
    <property type="term" value="P:DNA repair"/>
    <property type="evidence" value="ECO:0007669"/>
    <property type="project" value="UniProtKB-KW"/>
</dbReference>
<dbReference type="AlphaFoldDB" id="A0A930VL91"/>
<feature type="region of interest" description="Disordered" evidence="4">
    <location>
        <begin position="125"/>
        <end position="146"/>
    </location>
</feature>
<evidence type="ECO:0000313" key="7">
    <source>
        <dbReference type="Proteomes" id="UP000660668"/>
    </source>
</evidence>
<reference evidence="6" key="1">
    <citation type="submission" date="2020-11" db="EMBL/GenBank/DDBJ databases">
        <title>Nocardioides cynanchi sp. nov., isolated from soil of rhizosphere of Cynanchum wilfordii.</title>
        <authorList>
            <person name="Lee J.-S."/>
            <person name="Suh M.K."/>
            <person name="Kim J.-S."/>
        </authorList>
    </citation>
    <scope>NUCLEOTIDE SEQUENCE</scope>
    <source>
        <strain evidence="6">KCTC 19276</strain>
    </source>
</reference>
<proteinExistence type="predicted"/>
<keyword evidence="3" id="KW-0234">DNA repair</keyword>
<keyword evidence="7" id="KW-1185">Reference proteome</keyword>
<evidence type="ECO:0000256" key="2">
    <source>
        <dbReference type="ARBA" id="ARBA00022806"/>
    </source>
</evidence>
<evidence type="ECO:0000313" key="6">
    <source>
        <dbReference type="EMBL" id="MBF4766612.1"/>
    </source>
</evidence>
<name>A0A930VL91_9ACTN</name>
<dbReference type="GO" id="GO:0004386">
    <property type="term" value="F:helicase activity"/>
    <property type="evidence" value="ECO:0007669"/>
    <property type="project" value="UniProtKB-KW"/>
</dbReference>
<dbReference type="EMBL" id="JADKPO010000002">
    <property type="protein sequence ID" value="MBF4766612.1"/>
    <property type="molecule type" value="Genomic_DNA"/>
</dbReference>
<protein>
    <submittedName>
        <fullName evidence="6">PD-(D/E)XK nuclease family protein</fullName>
    </submittedName>
</protein>
<dbReference type="InterPro" id="IPR038726">
    <property type="entry name" value="PDDEXK_AddAB-type"/>
</dbReference>
<keyword evidence="2" id="KW-0547">Nucleotide-binding</keyword>
<evidence type="ECO:0000259" key="5">
    <source>
        <dbReference type="Pfam" id="PF12705"/>
    </source>
</evidence>
<evidence type="ECO:0000256" key="1">
    <source>
        <dbReference type="ARBA" id="ARBA00022763"/>
    </source>
</evidence>
<dbReference type="Pfam" id="PF12705">
    <property type="entry name" value="PDDEXK_1"/>
    <property type="match status" value="1"/>
</dbReference>
<feature type="domain" description="PD-(D/E)XK endonuclease-like" evidence="5">
    <location>
        <begin position="16"/>
        <end position="276"/>
    </location>
</feature>
<dbReference type="Gene3D" id="3.90.320.10">
    <property type="match status" value="1"/>
</dbReference>
<organism evidence="6 7">
    <name type="scientific">Nocardioides agariphilus</name>
    <dbReference type="NCBI Taxonomy" id="433664"/>
    <lineage>
        <taxon>Bacteria</taxon>
        <taxon>Bacillati</taxon>
        <taxon>Actinomycetota</taxon>
        <taxon>Actinomycetes</taxon>
        <taxon>Propionibacteriales</taxon>
        <taxon>Nocardioidaceae</taxon>
        <taxon>Nocardioides</taxon>
    </lineage>
</organism>
<accession>A0A930VL91</accession>
<evidence type="ECO:0000256" key="4">
    <source>
        <dbReference type="SAM" id="MobiDB-lite"/>
    </source>
</evidence>
<keyword evidence="2" id="KW-0067">ATP-binding</keyword>
<dbReference type="InterPro" id="IPR011604">
    <property type="entry name" value="PDDEXK-like_dom_sf"/>
</dbReference>
<sequence>MTDLLWHDPACDPLDRVSPSALNVLLGCPKRLAFQRAPETRHWRRHSPRTALGSVAHKLTELVSTGKAPAPPERKEWLEIRWTELVHKEHDDLRQEWPNRTVPDPKDWPGYVATRVRLIRRLADLPAPKDKTAGHSTTGEGSGERPFPWVERQLEDVPRRLFGTPDRVEERDGRLRVLDLKSGVHQAGISHEQRRQLLIYAHLVQHTCHRLPDDAVIQDVKGHEDSVTVVPEEMGAVVAEANDAIDVFNAMVEATTISAQPDPQVCMWCPFRAVCPEYWTNRTDQWPRLDVRGVVAERVGADGVRLDLTTPVGGTSTFRVLLTGGVEAAVGDELVVLDLEPAGPGAGRMRWDSRLRAGSEG</sequence>
<comment type="caution">
    <text evidence="6">The sequence shown here is derived from an EMBL/GenBank/DDBJ whole genome shotgun (WGS) entry which is preliminary data.</text>
</comment>
<keyword evidence="2" id="KW-0347">Helicase</keyword>
<dbReference type="Proteomes" id="UP000660668">
    <property type="component" value="Unassembled WGS sequence"/>
</dbReference>
<keyword evidence="2" id="KW-0378">Hydrolase</keyword>
<evidence type="ECO:0000256" key="3">
    <source>
        <dbReference type="ARBA" id="ARBA00023204"/>
    </source>
</evidence>